<dbReference type="EMBL" id="ML208266">
    <property type="protein sequence ID" value="TFK74799.1"/>
    <property type="molecule type" value="Genomic_DNA"/>
</dbReference>
<organism evidence="1 2">
    <name type="scientific">Pluteus cervinus</name>
    <dbReference type="NCBI Taxonomy" id="181527"/>
    <lineage>
        <taxon>Eukaryota</taxon>
        <taxon>Fungi</taxon>
        <taxon>Dikarya</taxon>
        <taxon>Basidiomycota</taxon>
        <taxon>Agaricomycotina</taxon>
        <taxon>Agaricomycetes</taxon>
        <taxon>Agaricomycetidae</taxon>
        <taxon>Agaricales</taxon>
        <taxon>Pluteineae</taxon>
        <taxon>Pluteaceae</taxon>
        <taxon>Pluteus</taxon>
    </lineage>
</organism>
<protein>
    <submittedName>
        <fullName evidence="1">TBCD protein</fullName>
    </submittedName>
</protein>
<reference evidence="1 2" key="1">
    <citation type="journal article" date="2019" name="Nat. Ecol. Evol.">
        <title>Megaphylogeny resolves global patterns of mushroom evolution.</title>
        <authorList>
            <person name="Varga T."/>
            <person name="Krizsan K."/>
            <person name="Foldi C."/>
            <person name="Dima B."/>
            <person name="Sanchez-Garcia M."/>
            <person name="Sanchez-Ramirez S."/>
            <person name="Szollosi G.J."/>
            <person name="Szarkandi J.G."/>
            <person name="Papp V."/>
            <person name="Albert L."/>
            <person name="Andreopoulos W."/>
            <person name="Angelini C."/>
            <person name="Antonin V."/>
            <person name="Barry K.W."/>
            <person name="Bougher N.L."/>
            <person name="Buchanan P."/>
            <person name="Buyck B."/>
            <person name="Bense V."/>
            <person name="Catcheside P."/>
            <person name="Chovatia M."/>
            <person name="Cooper J."/>
            <person name="Damon W."/>
            <person name="Desjardin D."/>
            <person name="Finy P."/>
            <person name="Geml J."/>
            <person name="Haridas S."/>
            <person name="Hughes K."/>
            <person name="Justo A."/>
            <person name="Karasinski D."/>
            <person name="Kautmanova I."/>
            <person name="Kiss B."/>
            <person name="Kocsube S."/>
            <person name="Kotiranta H."/>
            <person name="LaButti K.M."/>
            <person name="Lechner B.E."/>
            <person name="Liimatainen K."/>
            <person name="Lipzen A."/>
            <person name="Lukacs Z."/>
            <person name="Mihaltcheva S."/>
            <person name="Morgado L.N."/>
            <person name="Niskanen T."/>
            <person name="Noordeloos M.E."/>
            <person name="Ohm R.A."/>
            <person name="Ortiz-Santana B."/>
            <person name="Ovrebo C."/>
            <person name="Racz N."/>
            <person name="Riley R."/>
            <person name="Savchenko A."/>
            <person name="Shiryaev A."/>
            <person name="Soop K."/>
            <person name="Spirin V."/>
            <person name="Szebenyi C."/>
            <person name="Tomsovsky M."/>
            <person name="Tulloss R.E."/>
            <person name="Uehling J."/>
            <person name="Grigoriev I.V."/>
            <person name="Vagvolgyi C."/>
            <person name="Papp T."/>
            <person name="Martin F.M."/>
            <person name="Miettinen O."/>
            <person name="Hibbett D.S."/>
            <person name="Nagy L.G."/>
        </authorList>
    </citation>
    <scope>NUCLEOTIDE SEQUENCE [LARGE SCALE GENOMIC DNA]</scope>
    <source>
        <strain evidence="1 2">NL-1719</strain>
    </source>
</reference>
<name>A0ACD3B9V7_9AGAR</name>
<gene>
    <name evidence="1" type="ORF">BDN72DRAFT_955465</name>
</gene>
<evidence type="ECO:0000313" key="2">
    <source>
        <dbReference type="Proteomes" id="UP000308600"/>
    </source>
</evidence>
<accession>A0ACD3B9V7</accession>
<keyword evidence="2" id="KW-1185">Reference proteome</keyword>
<proteinExistence type="predicted"/>
<dbReference type="Proteomes" id="UP000308600">
    <property type="component" value="Unassembled WGS sequence"/>
</dbReference>
<evidence type="ECO:0000313" key="1">
    <source>
        <dbReference type="EMBL" id="TFK74799.1"/>
    </source>
</evidence>
<sequence>MTEEVEDETLHTRFERYDEFCSLQQKILDCPLDVDEITEEEKRDEYMYLQQIWAIFHEYQEQSYLLDPYLEQMILPAVNVFKEHARAASADPSRKWSESRVNRMATLLQTYARFRGAKTIIRFFPHEIADLSIALEYLLTPDDGVLHYQRQWPLRYMLLIWLSLICMIPFDLEQFDEPESLGKTAASLEMVGKRYLGKAGLEREGTCLLLSRLYMRKDGKARWQDFLGWSVQQLDGSIDPLTCIGILRTLCEVVKSGSAEQTSSCIPELLAIANAVEKNGSLDLNTVVRKLKTKLVGRIALRALPVSKITRRRGRTLAGTDTSLDLTVTDGEVDVPEVVETILEQLFQSLQDKDTLVRYSAAKGVARIAEKLPNDFVDQVLDTVLSHFAIHSVAAATIYDLPAIAENTWHGACLSCAEMARRGLISSEKLPELIEWLSKALYFDLRKGAHSIGSSVRDAAAYVLWALARTQDRTGLESHANNLARRLVTVALYDREIPIRRAASAAFQEHVGRTGLFPHGIDVLRKTDFYAVSIRKNAFLIAAPQVAEHPEYRSFLFDHLIDVTVRHWDISMRQLGSQSLRFICQFELSVLGSQAIERANKLLDSVDVADVHGAILVLTEIALACREHDPPDRVTESMRKIYAHLSRVPQDVLYNPRNETVTAAACRLLANTITPAEIEAGEQSTYPHWRKLLEAGLKHRSENVQQEAAAAMNQISKLIDCSDMIKRLIKELKTSTPPVQQSLGRFLGVVDYHTHAECLEPAISCLLESIDPSTSRMKSNVEARRNCYLAIPRIIENGVSNLTTLLSPSAFASLFEALQRGLEDYTSDERGDVGSWIRMACVQGLTTTSELLISNASMIQGFGSYLPPGRYHDAIAGILKQGVERLDNVRQEAGNCIMRLLRLPLPTIDNSIEWSLPGYALLDKLFLLTPEDNRWSDGRWLFPKVVQLLDVPQYRNSVLSGLVISLGSKSQSVQVPVRDSISTYVEGLPLLEHDETGCTVKTLVEELLDRAKPNFTSNTIFIPIIQTFNILVETQALRNLTTHSDGLALLSELLSLASRNATRIKNVQRIQESMKIVVALLTYPELRQASGERLNLFLGHPFPVIRSETAEHLHLTLQGADLEFDTDEVDDILLQTDWAHDAVESCLEASQGVINLLLASGRADSE</sequence>